<dbReference type="PANTHER" id="PTHR14520">
    <property type="entry name" value="MITOCHONDRIAL RIBOSOMAL PROTEIN 63"/>
    <property type="match status" value="1"/>
</dbReference>
<proteinExistence type="predicted"/>
<reference evidence="2" key="1">
    <citation type="submission" date="2025-08" db="UniProtKB">
        <authorList>
            <consortium name="RefSeq"/>
        </authorList>
    </citation>
    <scope>IDENTIFICATION</scope>
    <source>
        <tissue evidence="2">Thorax and Abdomen</tissue>
    </source>
</reference>
<dbReference type="OrthoDB" id="6019958at2759"/>
<protein>
    <submittedName>
        <fullName evidence="2">Ribosomal protein 63, mitochondrial</fullName>
    </submittedName>
</protein>
<organism evidence="2">
    <name type="scientific">Neodiprion lecontei</name>
    <name type="common">Redheaded pine sawfly</name>
    <dbReference type="NCBI Taxonomy" id="441921"/>
    <lineage>
        <taxon>Eukaryota</taxon>
        <taxon>Metazoa</taxon>
        <taxon>Ecdysozoa</taxon>
        <taxon>Arthropoda</taxon>
        <taxon>Hexapoda</taxon>
        <taxon>Insecta</taxon>
        <taxon>Pterygota</taxon>
        <taxon>Neoptera</taxon>
        <taxon>Endopterygota</taxon>
        <taxon>Hymenoptera</taxon>
        <taxon>Tenthredinoidea</taxon>
        <taxon>Diprionidae</taxon>
        <taxon>Diprioninae</taxon>
        <taxon>Neodiprion</taxon>
    </lineage>
</organism>
<dbReference type="GO" id="GO:0003735">
    <property type="term" value="F:structural constituent of ribosome"/>
    <property type="evidence" value="ECO:0007669"/>
    <property type="project" value="TreeGrafter"/>
</dbReference>
<accession>A0A6J0BFM9</accession>
<dbReference type="GeneID" id="107218998"/>
<dbReference type="Pfam" id="PF14978">
    <property type="entry name" value="MRP-63"/>
    <property type="match status" value="1"/>
</dbReference>
<dbReference type="KEGG" id="nlo:107218998"/>
<keyword evidence="1" id="KW-1185">Reference proteome</keyword>
<keyword evidence="2" id="KW-0689">Ribosomal protein</keyword>
<dbReference type="InterPro" id="IPR016576">
    <property type="entry name" value="Ribosomal_mL63"/>
</dbReference>
<keyword evidence="2" id="KW-0687">Ribonucleoprotein</keyword>
<evidence type="ECO:0000313" key="1">
    <source>
        <dbReference type="Proteomes" id="UP000829291"/>
    </source>
</evidence>
<gene>
    <name evidence="2" type="primary">LOC107218998</name>
</gene>
<dbReference type="GO" id="GO:0005761">
    <property type="term" value="C:mitochondrial ribosome"/>
    <property type="evidence" value="ECO:0007669"/>
    <property type="project" value="InterPro"/>
</dbReference>
<dbReference type="PANTHER" id="PTHR14520:SF4">
    <property type="entry name" value="LARGE RIBOSOMAL SUBUNIT PROTEIN ML63"/>
    <property type="match status" value="1"/>
</dbReference>
<dbReference type="GO" id="GO:0032543">
    <property type="term" value="P:mitochondrial translation"/>
    <property type="evidence" value="ECO:0007669"/>
    <property type="project" value="TreeGrafter"/>
</dbReference>
<dbReference type="RefSeq" id="XP_015512537.1">
    <property type="nucleotide sequence ID" value="XM_015657051.2"/>
</dbReference>
<sequence>MRLTTVLLRFKHPHGHLYHGKHRLRKAVTDKSFRALRWDYEIEEQNMLLLRHPYLTIEQSSGHMKDLRVDQIAKWDKERSEKFSKITTLEDRLMHLKVRDAWD</sequence>
<name>A0A6J0BFM9_NEOLC</name>
<dbReference type="AlphaFoldDB" id="A0A6J0BFM9"/>
<evidence type="ECO:0000313" key="2">
    <source>
        <dbReference type="RefSeq" id="XP_015512537.1"/>
    </source>
</evidence>
<dbReference type="Proteomes" id="UP000829291">
    <property type="component" value="Chromosome 3"/>
</dbReference>